<dbReference type="Proteomes" id="UP000185281">
    <property type="component" value="Segment"/>
</dbReference>
<dbReference type="RefSeq" id="YP_009036363.1">
    <property type="nucleotide sequence ID" value="NC_024212.1"/>
</dbReference>
<protein>
    <submittedName>
        <fullName evidence="2">Uncharacterized protein</fullName>
    </submittedName>
</protein>
<dbReference type="Proteomes" id="UP000023563">
    <property type="component" value="Segment"/>
</dbReference>
<reference evidence="1 4" key="1">
    <citation type="journal article" date="2014" name="Appl. Environ. Microbiol.">
        <title>Comparative genomic and morphological analysis of Listeria phages isolated from farm environments.</title>
        <authorList>
            <person name="Denes T."/>
            <person name="Vongkamjan K."/>
            <person name="Ackermann H.W."/>
            <person name="Moreno Switt A.I."/>
            <person name="Wiedmann M."/>
            <person name="den Bakker H.C."/>
        </authorList>
    </citation>
    <scope>NUCLEOTIDE SEQUENCE [LARGE SCALE GENOMIC DNA]</scope>
</reference>
<organism evidence="2 3">
    <name type="scientific">Enterococcus phage VD13</name>
    <dbReference type="NCBI Taxonomy" id="1458851"/>
    <lineage>
        <taxon>Viruses</taxon>
        <taxon>Duplodnaviria</taxon>
        <taxon>Heunggongvirae</taxon>
        <taxon>Uroviricota</taxon>
        <taxon>Caudoviricetes</taxon>
        <taxon>Saphexavirus</taxon>
        <taxon>Saphexavirus VD13</taxon>
    </lineage>
</organism>
<dbReference type="KEGG" id="vg:19526600"/>
<reference evidence="2 3" key="2">
    <citation type="submission" date="2014-01" db="EMBL/GenBank/DDBJ databases">
        <title>Genome sequence of novel bacteriophage, VD13.</title>
        <authorList>
            <person name="DeShong Sadzewicz L."/>
            <person name="Tallon L."/>
            <person name="Fraser C."/>
            <person name="Nagaraj S."/>
            <person name="McCracken C.L."/>
            <person name="Daugherty S."/>
            <person name="Young C."/>
            <person name="Reece M.J."/>
            <person name="Hyman P."/>
        </authorList>
    </citation>
    <scope>NUCLEOTIDE SEQUENCE [LARGE SCALE GENOMIC DNA]</scope>
    <source>
        <strain evidence="2">VD13</strain>
    </source>
</reference>
<gene>
    <name evidence="1" type="ORF">VD13_005</name>
    <name evidence="2" type="ORF">X878_0002</name>
</gene>
<evidence type="ECO:0000313" key="3">
    <source>
        <dbReference type="Proteomes" id="UP000023563"/>
    </source>
</evidence>
<evidence type="ECO:0000313" key="1">
    <source>
        <dbReference type="EMBL" id="AHL19590.1"/>
    </source>
</evidence>
<dbReference type="GeneID" id="19526600"/>
<sequence length="121" mass="13203">MKLIDGEALLTKVKNILEFPVEDDWDEGWNIAVESCMDEITAALDKANEEAAKTPVSMDGMHLGYLTPSETSIKAPESDFKVVTEDNTLTALNAAREAIEDSYDTEAAVAFIDGMITALEM</sequence>
<dbReference type="EMBL" id="KJ127303">
    <property type="protein sequence ID" value="AHN83092.1"/>
    <property type="molecule type" value="Genomic_DNA"/>
</dbReference>
<keyword evidence="4" id="KW-1185">Reference proteome</keyword>
<name>X2KXM2_9CAUD</name>
<dbReference type="EMBL" id="KJ094032">
    <property type="protein sequence ID" value="AHL19590.1"/>
    <property type="molecule type" value="Genomic_DNA"/>
</dbReference>
<evidence type="ECO:0000313" key="4">
    <source>
        <dbReference type="Proteomes" id="UP000185281"/>
    </source>
</evidence>
<accession>X2KXM2</accession>
<proteinExistence type="predicted"/>
<evidence type="ECO:0000313" key="2">
    <source>
        <dbReference type="EMBL" id="AHN83092.1"/>
    </source>
</evidence>
<dbReference type="OrthoDB" id="20848at10239"/>